<evidence type="ECO:0000313" key="3">
    <source>
        <dbReference type="Proteomes" id="UP000176409"/>
    </source>
</evidence>
<dbReference type="SMART" id="SM00530">
    <property type="entry name" value="HTH_XRE"/>
    <property type="match status" value="1"/>
</dbReference>
<dbReference type="Pfam" id="PF01381">
    <property type="entry name" value="HTH_3"/>
    <property type="match status" value="1"/>
</dbReference>
<sequence>MARRVYTLEDHLRESLKDPLFRKAWEASEVEYQLSRQIIAERLRKKMTQGQLAQKAETTQAVISRIERMTTNVSVDLLKRIAGAFGTRLKVGFE</sequence>
<dbReference type="PROSITE" id="PS50943">
    <property type="entry name" value="HTH_CROC1"/>
    <property type="match status" value="1"/>
</dbReference>
<organism evidence="2 3">
    <name type="scientific">Candidatus Gottesmanbacteria bacterium RIFCSPLOWO2_01_FULL_49_10</name>
    <dbReference type="NCBI Taxonomy" id="1798396"/>
    <lineage>
        <taxon>Bacteria</taxon>
        <taxon>Candidatus Gottesmaniibacteriota</taxon>
    </lineage>
</organism>
<dbReference type="EMBL" id="MFJZ01000013">
    <property type="protein sequence ID" value="OGG30596.1"/>
    <property type="molecule type" value="Genomic_DNA"/>
</dbReference>
<dbReference type="CDD" id="cd00093">
    <property type="entry name" value="HTH_XRE"/>
    <property type="match status" value="1"/>
</dbReference>
<dbReference type="AlphaFoldDB" id="A0A1F6B108"/>
<dbReference type="STRING" id="1798396.A2973_01165"/>
<proteinExistence type="predicted"/>
<protein>
    <recommendedName>
        <fullName evidence="1">HTH cro/C1-type domain-containing protein</fullName>
    </recommendedName>
</protein>
<feature type="domain" description="HTH cro/C1-type" evidence="1">
    <location>
        <begin position="38"/>
        <end position="93"/>
    </location>
</feature>
<dbReference type="Gene3D" id="1.10.260.40">
    <property type="entry name" value="lambda repressor-like DNA-binding domains"/>
    <property type="match status" value="1"/>
</dbReference>
<gene>
    <name evidence="2" type="ORF">A2973_01165</name>
</gene>
<dbReference type="GO" id="GO:0003677">
    <property type="term" value="F:DNA binding"/>
    <property type="evidence" value="ECO:0007669"/>
    <property type="project" value="InterPro"/>
</dbReference>
<dbReference type="Proteomes" id="UP000176409">
    <property type="component" value="Unassembled WGS sequence"/>
</dbReference>
<evidence type="ECO:0000313" key="2">
    <source>
        <dbReference type="EMBL" id="OGG30596.1"/>
    </source>
</evidence>
<accession>A0A1F6B108</accession>
<name>A0A1F6B108_9BACT</name>
<reference evidence="2 3" key="1">
    <citation type="journal article" date="2016" name="Nat. Commun.">
        <title>Thousands of microbial genomes shed light on interconnected biogeochemical processes in an aquifer system.</title>
        <authorList>
            <person name="Anantharaman K."/>
            <person name="Brown C.T."/>
            <person name="Hug L.A."/>
            <person name="Sharon I."/>
            <person name="Castelle C.J."/>
            <person name="Probst A.J."/>
            <person name="Thomas B.C."/>
            <person name="Singh A."/>
            <person name="Wilkins M.J."/>
            <person name="Karaoz U."/>
            <person name="Brodie E.L."/>
            <person name="Williams K.H."/>
            <person name="Hubbard S.S."/>
            <person name="Banfield J.F."/>
        </authorList>
    </citation>
    <scope>NUCLEOTIDE SEQUENCE [LARGE SCALE GENOMIC DNA]</scope>
</reference>
<dbReference type="InterPro" id="IPR010982">
    <property type="entry name" value="Lambda_DNA-bd_dom_sf"/>
</dbReference>
<dbReference type="SUPFAM" id="SSF47413">
    <property type="entry name" value="lambda repressor-like DNA-binding domains"/>
    <property type="match status" value="1"/>
</dbReference>
<evidence type="ECO:0000259" key="1">
    <source>
        <dbReference type="PROSITE" id="PS50943"/>
    </source>
</evidence>
<dbReference type="InterPro" id="IPR001387">
    <property type="entry name" value="Cro/C1-type_HTH"/>
</dbReference>
<comment type="caution">
    <text evidence="2">The sequence shown here is derived from an EMBL/GenBank/DDBJ whole genome shotgun (WGS) entry which is preliminary data.</text>
</comment>